<accession>A0AAV4Y5M6</accession>
<gene>
    <name evidence="1" type="ORF">CEXT_574881</name>
</gene>
<reference evidence="1 2" key="1">
    <citation type="submission" date="2021-06" db="EMBL/GenBank/DDBJ databases">
        <title>Caerostris extrusa draft genome.</title>
        <authorList>
            <person name="Kono N."/>
            <person name="Arakawa K."/>
        </authorList>
    </citation>
    <scope>NUCLEOTIDE SEQUENCE [LARGE SCALE GENOMIC DNA]</scope>
</reference>
<keyword evidence="2" id="KW-1185">Reference proteome</keyword>
<organism evidence="1 2">
    <name type="scientific">Caerostris extrusa</name>
    <name type="common">Bark spider</name>
    <name type="synonym">Caerostris bankana</name>
    <dbReference type="NCBI Taxonomy" id="172846"/>
    <lineage>
        <taxon>Eukaryota</taxon>
        <taxon>Metazoa</taxon>
        <taxon>Ecdysozoa</taxon>
        <taxon>Arthropoda</taxon>
        <taxon>Chelicerata</taxon>
        <taxon>Arachnida</taxon>
        <taxon>Araneae</taxon>
        <taxon>Araneomorphae</taxon>
        <taxon>Entelegynae</taxon>
        <taxon>Araneoidea</taxon>
        <taxon>Araneidae</taxon>
        <taxon>Caerostris</taxon>
    </lineage>
</organism>
<dbReference type="Proteomes" id="UP001054945">
    <property type="component" value="Unassembled WGS sequence"/>
</dbReference>
<dbReference type="EMBL" id="BPLR01018824">
    <property type="protein sequence ID" value="GIZ02547.1"/>
    <property type="molecule type" value="Genomic_DNA"/>
</dbReference>
<evidence type="ECO:0000313" key="1">
    <source>
        <dbReference type="EMBL" id="GIZ02547.1"/>
    </source>
</evidence>
<dbReference type="AlphaFoldDB" id="A0AAV4Y5M6"/>
<protein>
    <submittedName>
        <fullName evidence="1">Uncharacterized protein</fullName>
    </submittedName>
</protein>
<name>A0AAV4Y5M6_CAEEX</name>
<evidence type="ECO:0000313" key="2">
    <source>
        <dbReference type="Proteomes" id="UP001054945"/>
    </source>
</evidence>
<sequence length="131" mass="15072">MSQPYFGTGPESKEDCASKKDQRILFARICTEGGVIFSDEVHENIFREIITCEPDLTWSKFQKCTCPRPVLPDGFTGCYKFPPMLTRCFVRCEKFPERIFGLYCGEETLSQLIDPSGCDADFDYEKYKEFG</sequence>
<proteinExistence type="predicted"/>
<comment type="caution">
    <text evidence="1">The sequence shown here is derived from an EMBL/GenBank/DDBJ whole genome shotgun (WGS) entry which is preliminary data.</text>
</comment>